<feature type="region of interest" description="Disordered" evidence="1">
    <location>
        <begin position="42"/>
        <end position="63"/>
    </location>
</feature>
<evidence type="ECO:0000256" key="1">
    <source>
        <dbReference type="SAM" id="MobiDB-lite"/>
    </source>
</evidence>
<protein>
    <submittedName>
        <fullName evidence="2">Uncharacterized protein</fullName>
    </submittedName>
</protein>
<evidence type="ECO:0000313" key="2">
    <source>
        <dbReference type="EMBL" id="KAJ7386164.1"/>
    </source>
</evidence>
<feature type="compositionally biased region" description="Basic and acidic residues" evidence="1">
    <location>
        <begin position="43"/>
        <end position="63"/>
    </location>
</feature>
<organism evidence="2 3">
    <name type="scientific">Desmophyllum pertusum</name>
    <dbReference type="NCBI Taxonomy" id="174260"/>
    <lineage>
        <taxon>Eukaryota</taxon>
        <taxon>Metazoa</taxon>
        <taxon>Cnidaria</taxon>
        <taxon>Anthozoa</taxon>
        <taxon>Hexacorallia</taxon>
        <taxon>Scleractinia</taxon>
        <taxon>Caryophylliina</taxon>
        <taxon>Caryophylliidae</taxon>
        <taxon>Desmophyllum</taxon>
    </lineage>
</organism>
<evidence type="ECO:0000313" key="3">
    <source>
        <dbReference type="Proteomes" id="UP001163046"/>
    </source>
</evidence>
<proteinExistence type="predicted"/>
<reference evidence="2" key="1">
    <citation type="submission" date="2023-01" db="EMBL/GenBank/DDBJ databases">
        <title>Genome assembly of the deep-sea coral Lophelia pertusa.</title>
        <authorList>
            <person name="Herrera S."/>
            <person name="Cordes E."/>
        </authorList>
    </citation>
    <scope>NUCLEOTIDE SEQUENCE</scope>
    <source>
        <strain evidence="2">USNM1676648</strain>
        <tissue evidence="2">Polyp</tissue>
    </source>
</reference>
<dbReference type="AlphaFoldDB" id="A0A9W9ZS53"/>
<sequence length="77" mass="9095">MARKVTRIPWTLISVVDGGEQILRRRIQFNYVAPDGSNKFKLPLREESRERKQDREASNQKGRCFKELKRLKTGLYS</sequence>
<name>A0A9W9ZS53_9CNID</name>
<keyword evidence="3" id="KW-1185">Reference proteome</keyword>
<dbReference type="Proteomes" id="UP001163046">
    <property type="component" value="Unassembled WGS sequence"/>
</dbReference>
<comment type="caution">
    <text evidence="2">The sequence shown here is derived from an EMBL/GenBank/DDBJ whole genome shotgun (WGS) entry which is preliminary data.</text>
</comment>
<dbReference type="EMBL" id="MU825877">
    <property type="protein sequence ID" value="KAJ7386164.1"/>
    <property type="molecule type" value="Genomic_DNA"/>
</dbReference>
<gene>
    <name evidence="2" type="ORF">OS493_010557</name>
</gene>
<accession>A0A9W9ZS53</accession>